<sequence>MEREKPLLPTKSVQAATDHAAVHKSRASGLQPFAIFLSPEEELCSPTVGRWGCEWPRPKKGPRKRGGPAENYGDVGELIERTQRQGPWPLDHPLPLPRWSDEKTKYYKLGSVSEFQEMATKIELQLQRVLEEQNYNTVGNFLTFYEAYKENPIKNVMDFYQCYSPKITPQNYSCVGLAFELWFRLQKLENLYPELAKFLCVVSCEENIESIYEYSSRLDTASSSIEKEHVLVCLKFDINGRKGVLLCDPGYHVARVVTVMYDKAFPNTGWFIQSEENNIRKEYNYQISPYSDRFVEWNERTTKGSQIDIFTGLIYVERPYITAVDVTDRRNIVYNFKSLLSRDQKGHLIAGLYFKVKEGSDEFTIFYQDMGKQRVKMNFSSFLTPEVRKLKSNLQKKSLKLLYK</sequence>
<reference evidence="1" key="1">
    <citation type="submission" date="2021-12" db="EMBL/GenBank/DDBJ databases">
        <authorList>
            <person name="King R."/>
        </authorList>
    </citation>
    <scope>NUCLEOTIDE SEQUENCE</scope>
</reference>
<protein>
    <submittedName>
        <fullName evidence="1">Uncharacterized protein</fullName>
    </submittedName>
</protein>
<dbReference type="OrthoDB" id="7458733at2759"/>
<keyword evidence="2" id="KW-1185">Reference proteome</keyword>
<name>A0A9P0BI06_BRAAE</name>
<accession>A0A9P0BI06</accession>
<organism evidence="1 2">
    <name type="scientific">Brassicogethes aeneus</name>
    <name type="common">Rape pollen beetle</name>
    <name type="synonym">Meligethes aeneus</name>
    <dbReference type="NCBI Taxonomy" id="1431903"/>
    <lineage>
        <taxon>Eukaryota</taxon>
        <taxon>Metazoa</taxon>
        <taxon>Ecdysozoa</taxon>
        <taxon>Arthropoda</taxon>
        <taxon>Hexapoda</taxon>
        <taxon>Insecta</taxon>
        <taxon>Pterygota</taxon>
        <taxon>Neoptera</taxon>
        <taxon>Endopterygota</taxon>
        <taxon>Coleoptera</taxon>
        <taxon>Polyphaga</taxon>
        <taxon>Cucujiformia</taxon>
        <taxon>Nitidulidae</taxon>
        <taxon>Meligethinae</taxon>
        <taxon>Brassicogethes</taxon>
    </lineage>
</organism>
<evidence type="ECO:0000313" key="1">
    <source>
        <dbReference type="EMBL" id="CAH0563615.1"/>
    </source>
</evidence>
<evidence type="ECO:0000313" key="2">
    <source>
        <dbReference type="Proteomes" id="UP001154078"/>
    </source>
</evidence>
<proteinExistence type="predicted"/>
<dbReference type="AlphaFoldDB" id="A0A9P0BI06"/>
<gene>
    <name evidence="1" type="ORF">MELIAE_LOCUS12390</name>
</gene>
<dbReference type="Proteomes" id="UP001154078">
    <property type="component" value="Chromosome 9"/>
</dbReference>
<dbReference type="EMBL" id="OV121140">
    <property type="protein sequence ID" value="CAH0563615.1"/>
    <property type="molecule type" value="Genomic_DNA"/>
</dbReference>